<evidence type="ECO:0000256" key="1">
    <source>
        <dbReference type="ARBA" id="ARBA00009275"/>
    </source>
</evidence>
<sequence>MKTSPSLRIFSKALRDACGMNKSSTKDETNLLKEMEEKKDSKLLEETVSNVEVSLPSAFQDSKKMAFSDVCVPTTTKNALSDMKLISENTNYFDESQSEAVDTDASLKHCYEERIKCKSPSDDLEKLEVLCVQSPSFTSLYGQENSQTASSYQSPSTTETKNGSGFKKSISIINNEFVNNKSKYSAPSSRVSTPKPSSVSRWAYENKYSPLLKRSSSAVDKDVNSTPKRFAIEKIGLKKKSSYIRTPVSSSQWEYRNKHSPSFSWSSSESDKSPDSPLQRLEKERIDLKSRTSIVSQKDSNVFQWKYDNKYSPELKRSFSSTDDDTDSVSKNFQGERTDLKDSSFYIRSPSPRSNQFKLDKQVGRRSFPFESTNHSSSDYRRSCAADQTPDISTENWTKRFKGILPSYSLQNLMCFKSDSGFIDAHCHLDFLFQRLNFEGTFSDYKKQLESTFPECYQGCIAVFCNPFTFPKKLIWQKFLEEEKVWGAFGCHPHNSKNYSDSVERALCEALQHHKVRALGEIGLDYSNRNNCLQEVQKSVLRRQLKIAKKERLPLVIHCREANEDCMEI</sequence>
<dbReference type="PANTHER" id="PTHR46363:SF1">
    <property type="entry name" value="DEOXYRIBONUCLEASE TATDN2-RELATED"/>
    <property type="match status" value="1"/>
</dbReference>
<dbReference type="Proteomes" id="UP000054359">
    <property type="component" value="Unassembled WGS sequence"/>
</dbReference>
<dbReference type="Gene3D" id="3.20.20.140">
    <property type="entry name" value="Metal-dependent hydrolases"/>
    <property type="match status" value="1"/>
</dbReference>
<reference evidence="4 5" key="1">
    <citation type="submission" date="2013-11" db="EMBL/GenBank/DDBJ databases">
        <title>Genome sequencing of Stegodyphus mimosarum.</title>
        <authorList>
            <person name="Bechsgaard J."/>
        </authorList>
    </citation>
    <scope>NUCLEOTIDE SEQUENCE [LARGE SCALE GENOMIC DNA]</scope>
</reference>
<dbReference type="InterPro" id="IPR018228">
    <property type="entry name" value="DNase_TatD-rel_CS"/>
</dbReference>
<dbReference type="PROSITE" id="PS01137">
    <property type="entry name" value="TATD_1"/>
    <property type="match status" value="1"/>
</dbReference>
<dbReference type="OrthoDB" id="413993at2759"/>
<dbReference type="PROSITE" id="PS01090">
    <property type="entry name" value="TATD_2"/>
    <property type="match status" value="1"/>
</dbReference>
<feature type="compositionally biased region" description="Polar residues" evidence="3">
    <location>
        <begin position="142"/>
        <end position="163"/>
    </location>
</feature>
<gene>
    <name evidence="4" type="ORF">X975_25344</name>
</gene>
<organism evidence="4 5">
    <name type="scientific">Stegodyphus mimosarum</name>
    <name type="common">African social velvet spider</name>
    <dbReference type="NCBI Taxonomy" id="407821"/>
    <lineage>
        <taxon>Eukaryota</taxon>
        <taxon>Metazoa</taxon>
        <taxon>Ecdysozoa</taxon>
        <taxon>Arthropoda</taxon>
        <taxon>Chelicerata</taxon>
        <taxon>Arachnida</taxon>
        <taxon>Araneae</taxon>
        <taxon>Araneomorphae</taxon>
        <taxon>Entelegynae</taxon>
        <taxon>Eresoidea</taxon>
        <taxon>Eresidae</taxon>
        <taxon>Stegodyphus</taxon>
    </lineage>
</organism>
<dbReference type="SUPFAM" id="SSF51556">
    <property type="entry name" value="Metallo-dependent hydrolases"/>
    <property type="match status" value="1"/>
</dbReference>
<dbReference type="InterPro" id="IPR032466">
    <property type="entry name" value="Metal_Hydrolase"/>
</dbReference>
<dbReference type="AlphaFoldDB" id="A0A087UDA1"/>
<feature type="non-terminal residue" evidence="4">
    <location>
        <position position="569"/>
    </location>
</feature>
<dbReference type="InterPro" id="IPR001130">
    <property type="entry name" value="TatD-like"/>
</dbReference>
<dbReference type="GO" id="GO:0016788">
    <property type="term" value="F:hydrolase activity, acting on ester bonds"/>
    <property type="evidence" value="ECO:0007669"/>
    <property type="project" value="InterPro"/>
</dbReference>
<protein>
    <submittedName>
        <fullName evidence="4">Putative deoxyribonuclease TATDN2</fullName>
    </submittedName>
</protein>
<keyword evidence="2" id="KW-0378">Hydrolase</keyword>
<evidence type="ECO:0000256" key="2">
    <source>
        <dbReference type="ARBA" id="ARBA00022801"/>
    </source>
</evidence>
<dbReference type="PANTHER" id="PTHR46363">
    <property type="entry name" value="DEOXYRIBONUCLEASE TATDN2-RELATED"/>
    <property type="match status" value="1"/>
</dbReference>
<evidence type="ECO:0000313" key="4">
    <source>
        <dbReference type="EMBL" id="KFM75340.1"/>
    </source>
</evidence>
<dbReference type="Pfam" id="PF01026">
    <property type="entry name" value="TatD_DNase"/>
    <property type="match status" value="1"/>
</dbReference>
<evidence type="ECO:0000256" key="3">
    <source>
        <dbReference type="SAM" id="MobiDB-lite"/>
    </source>
</evidence>
<feature type="region of interest" description="Disordered" evidence="3">
    <location>
        <begin position="142"/>
        <end position="165"/>
    </location>
</feature>
<accession>A0A087UDA1</accession>
<comment type="similarity">
    <text evidence="1">Belongs to the metallo-dependent hydrolases superfamily. TatD-type hydrolase family.</text>
</comment>
<dbReference type="EMBL" id="KK119310">
    <property type="protein sequence ID" value="KFM75340.1"/>
    <property type="molecule type" value="Genomic_DNA"/>
</dbReference>
<keyword evidence="5" id="KW-1185">Reference proteome</keyword>
<proteinExistence type="inferred from homology"/>
<name>A0A087UDA1_STEMI</name>
<evidence type="ECO:0000313" key="5">
    <source>
        <dbReference type="Proteomes" id="UP000054359"/>
    </source>
</evidence>